<dbReference type="InParanoid" id="A0A5N4AZK7"/>
<dbReference type="GO" id="GO:0005788">
    <property type="term" value="C:endoplasmic reticulum lumen"/>
    <property type="evidence" value="ECO:0007669"/>
    <property type="project" value="TreeGrafter"/>
</dbReference>
<organism evidence="3 4">
    <name type="scientific">Photinus pyralis</name>
    <name type="common">Common eastern firefly</name>
    <name type="synonym">Lampyris pyralis</name>
    <dbReference type="NCBI Taxonomy" id="7054"/>
    <lineage>
        <taxon>Eukaryota</taxon>
        <taxon>Metazoa</taxon>
        <taxon>Ecdysozoa</taxon>
        <taxon>Arthropoda</taxon>
        <taxon>Hexapoda</taxon>
        <taxon>Insecta</taxon>
        <taxon>Pterygota</taxon>
        <taxon>Neoptera</taxon>
        <taxon>Endopterygota</taxon>
        <taxon>Coleoptera</taxon>
        <taxon>Polyphaga</taxon>
        <taxon>Elateriformia</taxon>
        <taxon>Elateroidea</taxon>
        <taxon>Lampyridae</taxon>
        <taxon>Lampyrinae</taxon>
        <taxon>Photinus</taxon>
    </lineage>
</organism>
<dbReference type="PROSITE" id="PS51352">
    <property type="entry name" value="THIOREDOXIN_2"/>
    <property type="match status" value="2"/>
</dbReference>
<dbReference type="InterPro" id="IPR036249">
    <property type="entry name" value="Thioredoxin-like_sf"/>
</dbReference>
<dbReference type="PANTHER" id="PTHR45815:SF3">
    <property type="entry name" value="PROTEIN DISULFIDE-ISOMERASE A6"/>
    <property type="match status" value="1"/>
</dbReference>
<protein>
    <recommendedName>
        <fullName evidence="2">Thioredoxin domain-containing protein</fullName>
    </recommendedName>
</protein>
<dbReference type="Pfam" id="PF00085">
    <property type="entry name" value="Thioredoxin"/>
    <property type="match status" value="2"/>
</dbReference>
<evidence type="ECO:0000259" key="2">
    <source>
        <dbReference type="PROSITE" id="PS51352"/>
    </source>
</evidence>
<feature type="domain" description="Thioredoxin" evidence="2">
    <location>
        <begin position="5"/>
        <end position="129"/>
    </location>
</feature>
<feature type="signal peptide" evidence="1">
    <location>
        <begin position="1"/>
        <end position="15"/>
    </location>
</feature>
<feature type="chain" id="PRO_5024364313" description="Thioredoxin domain-containing protein" evidence="1">
    <location>
        <begin position="16"/>
        <end position="411"/>
    </location>
</feature>
<reference evidence="3 4" key="1">
    <citation type="journal article" date="2018" name="Elife">
        <title>Firefly genomes illuminate parallel origins of bioluminescence in beetles.</title>
        <authorList>
            <person name="Fallon T.R."/>
            <person name="Lower S.E."/>
            <person name="Chang C.H."/>
            <person name="Bessho-Uehara M."/>
            <person name="Martin G.J."/>
            <person name="Bewick A.J."/>
            <person name="Behringer M."/>
            <person name="Debat H.J."/>
            <person name="Wong I."/>
            <person name="Day J.C."/>
            <person name="Suvorov A."/>
            <person name="Silva C.J."/>
            <person name="Stanger-Hall K.F."/>
            <person name="Hall D.W."/>
            <person name="Schmitz R.J."/>
            <person name="Nelson D.R."/>
            <person name="Lewis S.M."/>
            <person name="Shigenobu S."/>
            <person name="Bybee S.M."/>
            <person name="Larracuente A.M."/>
            <person name="Oba Y."/>
            <person name="Weng J.K."/>
        </authorList>
    </citation>
    <scope>NUCLEOTIDE SEQUENCE [LARGE SCALE GENOMIC DNA]</scope>
    <source>
        <strain evidence="3">1611_PpyrPB1</strain>
        <tissue evidence="3">Whole body</tissue>
    </source>
</reference>
<keyword evidence="1" id="KW-0732">Signal</keyword>
<sequence>MWRLLALHVLTSALALDPPNSNIIELSGSNFNEMVLKSNDLWLVEFFTSWSVECKKLYPEFQKAADALKGVVKVGAVDIDKDEYLTERYNIKFLPTFKMFGENKKKPMDFDGPRTAQGFIDDALAMIPTTTKSKTKPQLFDSENVVRLTDNNFDNIVIDSHDMWLVVFYGPSCGQCKNLASHWVSAAFQLKGKMKFGALDATIHPEKTKEYVQRYPTVKYFRFGKKTRRSVVDYNGGPLSTDIVRWCLDKIEEDLPAPQILQILNDDSFKNGCQSKPFCVISVLPNILDCRSDCRNNYLDILERVGEKHKARMWGWMWSQAGDQSDLEHALGMGGFGYPSVAVVNVKTTKYSLMKGSFSVNGINNFLWYLLRGRESFSPSRGFYNISSVEAWNGRDSESPNSSDFDIHDEL</sequence>
<dbReference type="InterPro" id="IPR013766">
    <property type="entry name" value="Thioredoxin_domain"/>
</dbReference>
<keyword evidence="4" id="KW-1185">Reference proteome</keyword>
<proteinExistence type="predicted"/>
<evidence type="ECO:0000313" key="4">
    <source>
        <dbReference type="Proteomes" id="UP000327044"/>
    </source>
</evidence>
<evidence type="ECO:0000256" key="1">
    <source>
        <dbReference type="SAM" id="SignalP"/>
    </source>
</evidence>
<dbReference type="Proteomes" id="UP000327044">
    <property type="component" value="Unassembled WGS sequence"/>
</dbReference>
<comment type="caution">
    <text evidence="3">The sequence shown here is derived from an EMBL/GenBank/DDBJ whole genome shotgun (WGS) entry which is preliminary data.</text>
</comment>
<evidence type="ECO:0000313" key="3">
    <source>
        <dbReference type="EMBL" id="KAB0802698.1"/>
    </source>
</evidence>
<dbReference type="EMBL" id="VVIM01000002">
    <property type="protein sequence ID" value="KAB0802698.1"/>
    <property type="molecule type" value="Genomic_DNA"/>
</dbReference>
<accession>A0A5N4AZK7</accession>
<dbReference type="PANTHER" id="PTHR45815">
    <property type="entry name" value="PROTEIN DISULFIDE-ISOMERASE A6"/>
    <property type="match status" value="1"/>
</dbReference>
<dbReference type="Gene3D" id="3.40.30.10">
    <property type="entry name" value="Glutaredoxin"/>
    <property type="match status" value="2"/>
</dbReference>
<name>A0A5N4AZK7_PHOPY</name>
<feature type="domain" description="Thioredoxin" evidence="2">
    <location>
        <begin position="131"/>
        <end position="253"/>
    </location>
</feature>
<dbReference type="GO" id="GO:0034976">
    <property type="term" value="P:response to endoplasmic reticulum stress"/>
    <property type="evidence" value="ECO:0007669"/>
    <property type="project" value="TreeGrafter"/>
</dbReference>
<dbReference type="SUPFAM" id="SSF52833">
    <property type="entry name" value="Thioredoxin-like"/>
    <property type="match status" value="3"/>
</dbReference>
<gene>
    <name evidence="3" type="ORF">PPYR_04884</name>
</gene>
<dbReference type="AlphaFoldDB" id="A0A5N4AZK7"/>
<dbReference type="GO" id="GO:0015035">
    <property type="term" value="F:protein-disulfide reductase activity"/>
    <property type="evidence" value="ECO:0007669"/>
    <property type="project" value="TreeGrafter"/>
</dbReference>
<dbReference type="OrthoDB" id="10264505at2759"/>